<evidence type="ECO:0000256" key="4">
    <source>
        <dbReference type="ARBA" id="ARBA00023163"/>
    </source>
</evidence>
<dbReference type="Gene3D" id="3.40.190.290">
    <property type="match status" value="1"/>
</dbReference>
<dbReference type="PROSITE" id="PS50931">
    <property type="entry name" value="HTH_LYSR"/>
    <property type="match status" value="1"/>
</dbReference>
<sequence>MELRVLRYFLAVAREQNITAAANSLHISQPTLSRQLMDLEAEFGKALMIRGNRKITLTSDGQLLRKRAKELIALADKTEAEMTYSDTEIGGDIYIGGGEGEAFRAVARLARRIRADYPNIGYHLVSGDADDLRERLDKGLLDFGVFVEPADITKYEFIRLPAAERWGLVMRKDSPLAGKKLIRPEELWELPLIISRQTTYDKTIQKWLKRDLQQLNIAATYNLYYNAGLMAEEGLGYVIGINSLANTSESSKLCFVPLDMDYEIHFDLVWKKYQSFSRAAELFLSRAQESFEL</sequence>
<evidence type="ECO:0000256" key="1">
    <source>
        <dbReference type="ARBA" id="ARBA00009437"/>
    </source>
</evidence>
<dbReference type="Pfam" id="PF00126">
    <property type="entry name" value="HTH_1"/>
    <property type="match status" value="1"/>
</dbReference>
<dbReference type="InterPro" id="IPR036390">
    <property type="entry name" value="WH_DNA-bd_sf"/>
</dbReference>
<keyword evidence="4" id="KW-0804">Transcription</keyword>
<feature type="domain" description="HTH lysR-type" evidence="5">
    <location>
        <begin position="1"/>
        <end position="58"/>
    </location>
</feature>
<name>A0A9D1PP48_9FIRM</name>
<dbReference type="SUPFAM" id="SSF46785">
    <property type="entry name" value="Winged helix' DNA-binding domain"/>
    <property type="match status" value="1"/>
</dbReference>
<organism evidence="6 7">
    <name type="scientific">Candidatus Monoglobus merdigallinarum</name>
    <dbReference type="NCBI Taxonomy" id="2838698"/>
    <lineage>
        <taxon>Bacteria</taxon>
        <taxon>Bacillati</taxon>
        <taxon>Bacillota</taxon>
        <taxon>Clostridia</taxon>
        <taxon>Monoglobales</taxon>
        <taxon>Monoglobaceae</taxon>
        <taxon>Monoglobus</taxon>
    </lineage>
</organism>
<dbReference type="EMBL" id="DXIJ01000010">
    <property type="protein sequence ID" value="HIV85311.1"/>
    <property type="molecule type" value="Genomic_DNA"/>
</dbReference>
<dbReference type="PRINTS" id="PR00039">
    <property type="entry name" value="HTHLYSR"/>
</dbReference>
<dbReference type="AlphaFoldDB" id="A0A9D1PP48"/>
<keyword evidence="2" id="KW-0805">Transcription regulation</keyword>
<accession>A0A9D1PP48</accession>
<dbReference type="InterPro" id="IPR005119">
    <property type="entry name" value="LysR_subst-bd"/>
</dbReference>
<evidence type="ECO:0000256" key="3">
    <source>
        <dbReference type="ARBA" id="ARBA00023125"/>
    </source>
</evidence>
<comment type="caution">
    <text evidence="6">The sequence shown here is derived from an EMBL/GenBank/DDBJ whole genome shotgun (WGS) entry which is preliminary data.</text>
</comment>
<dbReference type="SUPFAM" id="SSF53850">
    <property type="entry name" value="Periplasmic binding protein-like II"/>
    <property type="match status" value="1"/>
</dbReference>
<evidence type="ECO:0000313" key="6">
    <source>
        <dbReference type="EMBL" id="HIV85311.1"/>
    </source>
</evidence>
<dbReference type="GO" id="GO:0003677">
    <property type="term" value="F:DNA binding"/>
    <property type="evidence" value="ECO:0007669"/>
    <property type="project" value="UniProtKB-KW"/>
</dbReference>
<dbReference type="InterPro" id="IPR050950">
    <property type="entry name" value="HTH-type_LysR_regulators"/>
</dbReference>
<keyword evidence="3" id="KW-0238">DNA-binding</keyword>
<gene>
    <name evidence="6" type="ORF">H9900_00705</name>
</gene>
<dbReference type="CDD" id="cd05466">
    <property type="entry name" value="PBP2_LTTR_substrate"/>
    <property type="match status" value="1"/>
</dbReference>
<reference evidence="6" key="1">
    <citation type="journal article" date="2021" name="PeerJ">
        <title>Extensive microbial diversity within the chicken gut microbiome revealed by metagenomics and culture.</title>
        <authorList>
            <person name="Gilroy R."/>
            <person name="Ravi A."/>
            <person name="Getino M."/>
            <person name="Pursley I."/>
            <person name="Horton D.L."/>
            <person name="Alikhan N.F."/>
            <person name="Baker D."/>
            <person name="Gharbi K."/>
            <person name="Hall N."/>
            <person name="Watson M."/>
            <person name="Adriaenssens E.M."/>
            <person name="Foster-Nyarko E."/>
            <person name="Jarju S."/>
            <person name="Secka A."/>
            <person name="Antonio M."/>
            <person name="Oren A."/>
            <person name="Chaudhuri R.R."/>
            <person name="La Ragione R."/>
            <person name="Hildebrand F."/>
            <person name="Pallen M.J."/>
        </authorList>
    </citation>
    <scope>NUCLEOTIDE SEQUENCE</scope>
    <source>
        <strain evidence="6">5790</strain>
    </source>
</reference>
<dbReference type="InterPro" id="IPR000847">
    <property type="entry name" value="LysR_HTH_N"/>
</dbReference>
<reference evidence="6" key="2">
    <citation type="submission" date="2021-04" db="EMBL/GenBank/DDBJ databases">
        <authorList>
            <person name="Gilroy R."/>
        </authorList>
    </citation>
    <scope>NUCLEOTIDE SEQUENCE</scope>
    <source>
        <strain evidence="6">5790</strain>
    </source>
</reference>
<dbReference type="Gene3D" id="1.10.10.10">
    <property type="entry name" value="Winged helix-like DNA-binding domain superfamily/Winged helix DNA-binding domain"/>
    <property type="match status" value="1"/>
</dbReference>
<dbReference type="InterPro" id="IPR036388">
    <property type="entry name" value="WH-like_DNA-bd_sf"/>
</dbReference>
<dbReference type="Pfam" id="PF03466">
    <property type="entry name" value="LysR_substrate"/>
    <property type="match status" value="1"/>
</dbReference>
<evidence type="ECO:0000256" key="2">
    <source>
        <dbReference type="ARBA" id="ARBA00023015"/>
    </source>
</evidence>
<comment type="similarity">
    <text evidence="1">Belongs to the LysR transcriptional regulatory family.</text>
</comment>
<evidence type="ECO:0000313" key="7">
    <source>
        <dbReference type="Proteomes" id="UP000824162"/>
    </source>
</evidence>
<protein>
    <submittedName>
        <fullName evidence="6">LysR family transcriptional regulator</fullName>
    </submittedName>
</protein>
<dbReference type="Proteomes" id="UP000824162">
    <property type="component" value="Unassembled WGS sequence"/>
</dbReference>
<dbReference type="PANTHER" id="PTHR30419">
    <property type="entry name" value="HTH-TYPE TRANSCRIPTIONAL REGULATOR YBHD"/>
    <property type="match status" value="1"/>
</dbReference>
<proteinExistence type="inferred from homology"/>
<dbReference type="FunFam" id="1.10.10.10:FF:000001">
    <property type="entry name" value="LysR family transcriptional regulator"/>
    <property type="match status" value="1"/>
</dbReference>
<dbReference type="GO" id="GO:0003700">
    <property type="term" value="F:DNA-binding transcription factor activity"/>
    <property type="evidence" value="ECO:0007669"/>
    <property type="project" value="InterPro"/>
</dbReference>
<dbReference type="PANTHER" id="PTHR30419:SF8">
    <property type="entry name" value="NITROGEN ASSIMILATION TRANSCRIPTIONAL ACTIVATOR-RELATED"/>
    <property type="match status" value="1"/>
</dbReference>
<evidence type="ECO:0000259" key="5">
    <source>
        <dbReference type="PROSITE" id="PS50931"/>
    </source>
</evidence>
<dbReference type="GO" id="GO:0005829">
    <property type="term" value="C:cytosol"/>
    <property type="evidence" value="ECO:0007669"/>
    <property type="project" value="TreeGrafter"/>
</dbReference>